<feature type="compositionally biased region" description="Polar residues" evidence="1">
    <location>
        <begin position="53"/>
        <end position="62"/>
    </location>
</feature>
<reference evidence="2 3" key="1">
    <citation type="submission" date="2018-11" db="EMBL/GenBank/DDBJ databases">
        <title>The genome draft of YIM 96095.</title>
        <authorList>
            <person name="Tang S.-K."/>
            <person name="Chunyu W.-X."/>
            <person name="Feng Y.-Z."/>
        </authorList>
    </citation>
    <scope>NUCLEOTIDE SEQUENCE [LARGE SCALE GENOMIC DNA]</scope>
    <source>
        <strain evidence="2 3">YIM 96095</strain>
    </source>
</reference>
<dbReference type="Proteomes" id="UP000269198">
    <property type="component" value="Unassembled WGS sequence"/>
</dbReference>
<gene>
    <name evidence="2" type="ORF">EFW17_06550</name>
</gene>
<evidence type="ECO:0000313" key="2">
    <source>
        <dbReference type="EMBL" id="RNL86176.1"/>
    </source>
</evidence>
<feature type="region of interest" description="Disordered" evidence="1">
    <location>
        <begin position="39"/>
        <end position="73"/>
    </location>
</feature>
<evidence type="ECO:0000256" key="1">
    <source>
        <dbReference type="SAM" id="MobiDB-lite"/>
    </source>
</evidence>
<dbReference type="AlphaFoldDB" id="A0A3N0EEA7"/>
<name>A0A3N0EEA7_9ACTN</name>
<feature type="region of interest" description="Disordered" evidence="1">
    <location>
        <begin position="1"/>
        <end position="24"/>
    </location>
</feature>
<feature type="compositionally biased region" description="Low complexity" evidence="1">
    <location>
        <begin position="39"/>
        <end position="52"/>
    </location>
</feature>
<sequence length="73" mass="7585">MVQRRRTGGSRLGDVGAHSHRFGPLVERRRAVSLVCSRASAPSSAASAAATSGEPQLPTTRSGVAWPASRRSG</sequence>
<evidence type="ECO:0000313" key="3">
    <source>
        <dbReference type="Proteomes" id="UP000269198"/>
    </source>
</evidence>
<organism evidence="2 3">
    <name type="scientific">Halostreptopolyspora alba</name>
    <dbReference type="NCBI Taxonomy" id="2487137"/>
    <lineage>
        <taxon>Bacteria</taxon>
        <taxon>Bacillati</taxon>
        <taxon>Actinomycetota</taxon>
        <taxon>Actinomycetes</taxon>
        <taxon>Streptosporangiales</taxon>
        <taxon>Nocardiopsidaceae</taxon>
        <taxon>Halostreptopolyspora</taxon>
    </lineage>
</organism>
<accession>A0A3N0EEA7</accession>
<protein>
    <submittedName>
        <fullName evidence="2">Uncharacterized protein</fullName>
    </submittedName>
</protein>
<dbReference type="EMBL" id="RJMB01000004">
    <property type="protein sequence ID" value="RNL86176.1"/>
    <property type="molecule type" value="Genomic_DNA"/>
</dbReference>
<comment type="caution">
    <text evidence="2">The sequence shown here is derived from an EMBL/GenBank/DDBJ whole genome shotgun (WGS) entry which is preliminary data.</text>
</comment>
<keyword evidence="3" id="KW-1185">Reference proteome</keyword>
<proteinExistence type="predicted"/>